<sequence length="124" mass="12921">MAVDQGQKLGPAPFQPVMAPLTTYLPHRHSTPGPAAASLVLSGPLAQGEVQLRSRAGTIVQGEAAPDEAAQILGSGNLVLQPLQQPGSRVVCFDRQQAGSSFDVDSAAPVTIVRLPQPVRFDMA</sequence>
<accession>A0A699YWT2</accession>
<dbReference type="EMBL" id="BLLF01000640">
    <property type="protein sequence ID" value="GFH13675.1"/>
    <property type="molecule type" value="Genomic_DNA"/>
</dbReference>
<reference evidence="1 2" key="1">
    <citation type="submission" date="2020-02" db="EMBL/GenBank/DDBJ databases">
        <title>Draft genome sequence of Haematococcus lacustris strain NIES-144.</title>
        <authorList>
            <person name="Morimoto D."/>
            <person name="Nakagawa S."/>
            <person name="Yoshida T."/>
            <person name="Sawayama S."/>
        </authorList>
    </citation>
    <scope>NUCLEOTIDE SEQUENCE [LARGE SCALE GENOMIC DNA]</scope>
    <source>
        <strain evidence="1 2">NIES-144</strain>
    </source>
</reference>
<evidence type="ECO:0000313" key="2">
    <source>
        <dbReference type="Proteomes" id="UP000485058"/>
    </source>
</evidence>
<protein>
    <submittedName>
        <fullName evidence="1">Uncharacterized protein</fullName>
    </submittedName>
</protein>
<evidence type="ECO:0000313" key="1">
    <source>
        <dbReference type="EMBL" id="GFH13675.1"/>
    </source>
</evidence>
<comment type="caution">
    <text evidence="1">The sequence shown here is derived from an EMBL/GenBank/DDBJ whole genome shotgun (WGS) entry which is preliminary data.</text>
</comment>
<gene>
    <name evidence="1" type="ORF">HaLaN_09608</name>
</gene>
<dbReference type="AlphaFoldDB" id="A0A699YWT2"/>
<proteinExistence type="predicted"/>
<dbReference type="Proteomes" id="UP000485058">
    <property type="component" value="Unassembled WGS sequence"/>
</dbReference>
<name>A0A699YWT2_HAELA</name>
<organism evidence="1 2">
    <name type="scientific">Haematococcus lacustris</name>
    <name type="common">Green alga</name>
    <name type="synonym">Haematococcus pluvialis</name>
    <dbReference type="NCBI Taxonomy" id="44745"/>
    <lineage>
        <taxon>Eukaryota</taxon>
        <taxon>Viridiplantae</taxon>
        <taxon>Chlorophyta</taxon>
        <taxon>core chlorophytes</taxon>
        <taxon>Chlorophyceae</taxon>
        <taxon>CS clade</taxon>
        <taxon>Chlamydomonadales</taxon>
        <taxon>Haematococcaceae</taxon>
        <taxon>Haematococcus</taxon>
    </lineage>
</organism>
<keyword evidence="2" id="KW-1185">Reference proteome</keyword>